<dbReference type="PANTHER" id="PTHR21342:SF1">
    <property type="entry name" value="PHOSPHOPANTETHEINE ADENYLYLTRANSFERASE"/>
    <property type="match status" value="1"/>
</dbReference>
<dbReference type="EMBL" id="CP146203">
    <property type="protein sequence ID" value="XBH20507.1"/>
    <property type="molecule type" value="Genomic_DNA"/>
</dbReference>
<evidence type="ECO:0000313" key="12">
    <source>
        <dbReference type="EMBL" id="XBH20507.1"/>
    </source>
</evidence>
<feature type="binding site" evidence="9">
    <location>
        <position position="9"/>
    </location>
    <ligand>
        <name>substrate</name>
    </ligand>
</feature>
<feature type="binding site" evidence="9">
    <location>
        <position position="17"/>
    </location>
    <ligand>
        <name>ATP</name>
        <dbReference type="ChEBI" id="CHEBI:30616"/>
    </ligand>
</feature>
<dbReference type="NCBIfam" id="TIGR00125">
    <property type="entry name" value="cyt_tran_rel"/>
    <property type="match status" value="1"/>
</dbReference>
<comment type="catalytic activity">
    <reaction evidence="8 9">
        <text>(R)-4'-phosphopantetheine + ATP + H(+) = 3'-dephospho-CoA + diphosphate</text>
        <dbReference type="Rhea" id="RHEA:19801"/>
        <dbReference type="ChEBI" id="CHEBI:15378"/>
        <dbReference type="ChEBI" id="CHEBI:30616"/>
        <dbReference type="ChEBI" id="CHEBI:33019"/>
        <dbReference type="ChEBI" id="CHEBI:57328"/>
        <dbReference type="ChEBI" id="CHEBI:61723"/>
        <dbReference type="EC" id="2.7.7.3"/>
    </reaction>
</comment>
<keyword evidence="2 9" id="KW-0808">Transferase</keyword>
<keyword evidence="7 9" id="KW-0173">Coenzyme A biosynthesis</keyword>
<comment type="subcellular location">
    <subcellularLocation>
        <location evidence="9">Cytoplasm</location>
    </subcellularLocation>
</comment>
<evidence type="ECO:0000256" key="4">
    <source>
        <dbReference type="ARBA" id="ARBA00022741"/>
    </source>
</evidence>
<dbReference type="GO" id="GO:0015937">
    <property type="term" value="P:coenzyme A biosynthetic process"/>
    <property type="evidence" value="ECO:0007669"/>
    <property type="project" value="UniProtKB-UniRule"/>
</dbReference>
<evidence type="ECO:0000256" key="1">
    <source>
        <dbReference type="ARBA" id="ARBA00022490"/>
    </source>
</evidence>
<keyword evidence="1 9" id="KW-0963">Cytoplasm</keyword>
<dbReference type="Pfam" id="PF01467">
    <property type="entry name" value="CTP_transf_like"/>
    <property type="match status" value="1"/>
</dbReference>
<evidence type="ECO:0000256" key="8">
    <source>
        <dbReference type="ARBA" id="ARBA00029346"/>
    </source>
</evidence>
<evidence type="ECO:0000256" key="10">
    <source>
        <dbReference type="SAM" id="MobiDB-lite"/>
    </source>
</evidence>
<feature type="binding site" evidence="9">
    <location>
        <begin position="9"/>
        <end position="10"/>
    </location>
    <ligand>
        <name>ATP</name>
        <dbReference type="ChEBI" id="CHEBI:30616"/>
    </ligand>
</feature>
<comment type="cofactor">
    <cofactor evidence="9">
        <name>Mg(2+)</name>
        <dbReference type="ChEBI" id="CHEBI:18420"/>
    </cofactor>
</comment>
<keyword evidence="5 9" id="KW-0067">ATP-binding</keyword>
<feature type="region of interest" description="Disordered" evidence="10">
    <location>
        <begin position="167"/>
        <end position="197"/>
    </location>
</feature>
<feature type="binding site" evidence="9">
    <location>
        <position position="87"/>
    </location>
    <ligand>
        <name>substrate</name>
    </ligand>
</feature>
<feature type="binding site" evidence="9">
    <location>
        <position position="98"/>
    </location>
    <ligand>
        <name>ATP</name>
        <dbReference type="ChEBI" id="CHEBI:30616"/>
    </ligand>
</feature>
<dbReference type="GO" id="GO:0004595">
    <property type="term" value="F:pantetheine-phosphate adenylyltransferase activity"/>
    <property type="evidence" value="ECO:0007669"/>
    <property type="project" value="UniProtKB-UniRule"/>
</dbReference>
<organism evidence="12">
    <name type="scientific">Jonesiaceae bacterium BS-20</name>
    <dbReference type="NCBI Taxonomy" id="3120821"/>
    <lineage>
        <taxon>Bacteria</taxon>
        <taxon>Bacillati</taxon>
        <taxon>Actinomycetota</taxon>
        <taxon>Actinomycetes</taxon>
        <taxon>Micrococcales</taxon>
        <taxon>Jonesiaceae</taxon>
    </lineage>
</organism>
<keyword evidence="4 9" id="KW-0547">Nucleotide-binding</keyword>
<dbReference type="EC" id="2.7.7.3" evidence="9"/>
<proteinExistence type="inferred from homology"/>
<dbReference type="InterPro" id="IPR001980">
    <property type="entry name" value="PPAT"/>
</dbReference>
<accession>A0AAU7DTY3</accession>
<dbReference type="InterPro" id="IPR004821">
    <property type="entry name" value="Cyt_trans-like"/>
</dbReference>
<evidence type="ECO:0000259" key="11">
    <source>
        <dbReference type="Pfam" id="PF01467"/>
    </source>
</evidence>
<comment type="subunit">
    <text evidence="9">Homohexamer.</text>
</comment>
<feature type="domain" description="Cytidyltransferase-like" evidence="11">
    <location>
        <begin position="5"/>
        <end position="131"/>
    </location>
</feature>
<comment type="function">
    <text evidence="9">Reversibly transfers an adenylyl group from ATP to 4'-phosphopantetheine, yielding dephospho-CoA (dPCoA) and pyrophosphate.</text>
</comment>
<keyword evidence="6 9" id="KW-0460">Magnesium</keyword>
<dbReference type="PRINTS" id="PR01020">
    <property type="entry name" value="LPSBIOSNTHSS"/>
</dbReference>
<evidence type="ECO:0000256" key="3">
    <source>
        <dbReference type="ARBA" id="ARBA00022695"/>
    </source>
</evidence>
<dbReference type="HAMAP" id="MF_00151">
    <property type="entry name" value="PPAT_bact"/>
    <property type="match status" value="1"/>
</dbReference>
<dbReference type="GO" id="GO:0005737">
    <property type="term" value="C:cytoplasm"/>
    <property type="evidence" value="ECO:0007669"/>
    <property type="project" value="UniProtKB-SubCell"/>
</dbReference>
<dbReference type="PANTHER" id="PTHR21342">
    <property type="entry name" value="PHOSPHOPANTETHEINE ADENYLYLTRANSFERASE"/>
    <property type="match status" value="1"/>
</dbReference>
<dbReference type="CDD" id="cd02163">
    <property type="entry name" value="PPAT"/>
    <property type="match status" value="1"/>
</dbReference>
<dbReference type="GO" id="GO:0005524">
    <property type="term" value="F:ATP binding"/>
    <property type="evidence" value="ECO:0007669"/>
    <property type="project" value="UniProtKB-KW"/>
</dbReference>
<evidence type="ECO:0000256" key="7">
    <source>
        <dbReference type="ARBA" id="ARBA00022993"/>
    </source>
</evidence>
<name>A0AAU7DTY3_9MICO</name>
<evidence type="ECO:0000256" key="9">
    <source>
        <dbReference type="HAMAP-Rule" id="MF_00151"/>
    </source>
</evidence>
<feature type="binding site" evidence="9">
    <location>
        <begin position="88"/>
        <end position="90"/>
    </location>
    <ligand>
        <name>ATP</name>
        <dbReference type="ChEBI" id="CHEBI:30616"/>
    </ligand>
</feature>
<feature type="binding site" evidence="9">
    <location>
        <position position="41"/>
    </location>
    <ligand>
        <name>substrate</name>
    </ligand>
</feature>
<dbReference type="AlphaFoldDB" id="A0AAU7DTY3"/>
<evidence type="ECO:0000256" key="5">
    <source>
        <dbReference type="ARBA" id="ARBA00022840"/>
    </source>
</evidence>
<evidence type="ECO:0000256" key="6">
    <source>
        <dbReference type="ARBA" id="ARBA00022842"/>
    </source>
</evidence>
<feature type="site" description="Transition state stabilizer" evidence="9">
    <location>
        <position position="17"/>
    </location>
</feature>
<evidence type="ECO:0000256" key="2">
    <source>
        <dbReference type="ARBA" id="ARBA00022679"/>
    </source>
</evidence>
<reference evidence="12" key="1">
    <citation type="submission" date="2024-02" db="EMBL/GenBank/DDBJ databases">
        <title>Tomenella chthoni gen. nov. sp. nov., a member of the family Jonesiaceae isolated from bat guano.</title>
        <authorList>
            <person name="Miller S.L."/>
            <person name="King J."/>
            <person name="Sankaranarayanan K."/>
            <person name="Lawson P.A."/>
        </authorList>
    </citation>
    <scope>NUCLEOTIDE SEQUENCE</scope>
    <source>
        <strain evidence="12">BS-20</strain>
    </source>
</reference>
<sequence>MTIAVCPGSYDPITLGHQDVIERAAAMFDEVVIGVAKNSSKFALLDVETRIRLAKLSTEHLGNVTVQEVPGLLVDFCSQIGATVIVKGIRGSSDFDGEMPMALMNRHLTEVETIFLPARPNVAHIASSLVKDVMRFGGQVQDLVTPVVYAAMEQAMTEGNLYLGSAARTADAEPPAPTRLRLIDSQSNDQSSKERND</sequence>
<feature type="binding site" evidence="9">
    <location>
        <position position="73"/>
    </location>
    <ligand>
        <name>substrate</name>
    </ligand>
</feature>
<gene>
    <name evidence="9 12" type="primary">coaD</name>
    <name evidence="12" type="ORF">V5R04_09665</name>
</gene>
<dbReference type="Gene3D" id="3.40.50.620">
    <property type="entry name" value="HUPs"/>
    <property type="match status" value="1"/>
</dbReference>
<comment type="pathway">
    <text evidence="9">Cofactor biosynthesis; coenzyme A biosynthesis; CoA from (R)-pantothenate: step 4/5.</text>
</comment>
<dbReference type="SUPFAM" id="SSF52374">
    <property type="entry name" value="Nucleotidylyl transferase"/>
    <property type="match status" value="1"/>
</dbReference>
<dbReference type="InterPro" id="IPR014729">
    <property type="entry name" value="Rossmann-like_a/b/a_fold"/>
</dbReference>
<protein>
    <recommendedName>
        <fullName evidence="9">Phosphopantetheine adenylyltransferase</fullName>
        <ecNumber evidence="9">2.7.7.3</ecNumber>
    </recommendedName>
    <alternativeName>
        <fullName evidence="9">Dephospho-CoA pyrophosphorylase</fullName>
    </alternativeName>
    <alternativeName>
        <fullName evidence="9">Pantetheine-phosphate adenylyltransferase</fullName>
        <shortName evidence="9">PPAT</shortName>
    </alternativeName>
</protein>
<feature type="binding site" evidence="9">
    <location>
        <begin position="122"/>
        <end position="128"/>
    </location>
    <ligand>
        <name>ATP</name>
        <dbReference type="ChEBI" id="CHEBI:30616"/>
    </ligand>
</feature>
<keyword evidence="3 9" id="KW-0548">Nucleotidyltransferase</keyword>
<comment type="similarity">
    <text evidence="9">Belongs to the bacterial CoaD family.</text>
</comment>
<dbReference type="NCBIfam" id="TIGR01510">
    <property type="entry name" value="coaD_prev_kdtB"/>
    <property type="match status" value="1"/>
</dbReference>